<comment type="caution">
    <text evidence="1">The sequence shown here is derived from an EMBL/GenBank/DDBJ whole genome shotgun (WGS) entry which is preliminary data.</text>
</comment>
<dbReference type="Proteomes" id="UP001108025">
    <property type="component" value="Unassembled WGS sequence"/>
</dbReference>
<protein>
    <submittedName>
        <fullName evidence="1">Uncharacterized protein</fullName>
    </submittedName>
</protein>
<name>A0A9Q3V2G0_9FLAO</name>
<accession>A0A9Q3V2G0</accession>
<evidence type="ECO:0000313" key="1">
    <source>
        <dbReference type="EMBL" id="MCD1116912.1"/>
    </source>
</evidence>
<organism evidence="1 2">
    <name type="scientific">Chryseobacterium turcicum</name>
    <dbReference type="NCBI Taxonomy" id="2898076"/>
    <lineage>
        <taxon>Bacteria</taxon>
        <taxon>Pseudomonadati</taxon>
        <taxon>Bacteroidota</taxon>
        <taxon>Flavobacteriia</taxon>
        <taxon>Flavobacteriales</taxon>
        <taxon>Weeksellaceae</taxon>
        <taxon>Chryseobacterium group</taxon>
        <taxon>Chryseobacterium</taxon>
    </lineage>
</organism>
<dbReference type="EMBL" id="JAJNAY010000001">
    <property type="protein sequence ID" value="MCD1116912.1"/>
    <property type="molecule type" value="Genomic_DNA"/>
</dbReference>
<sequence>MAHRITLIITKESINTAIDIPHFYENNYLVIPTDDDGWEAQMIEDICKTENSFDEIFNVFFKEFYKEDIGNGNFEDICNELTTFENLYILEIIEKLKISDFIIIHYSEVGFDIYQNYIGFKNKEYIGYSKFCTKFCETRLTTENYWRFESCRKRYSENLNK</sequence>
<reference evidence="1" key="1">
    <citation type="submission" date="2021-11" db="EMBL/GenBank/DDBJ databases">
        <title>Description of novel Chryseobacterium species.</title>
        <authorList>
            <person name="Saticioglu I.B."/>
            <person name="Ay H."/>
            <person name="Altun S."/>
            <person name="Duman M."/>
        </authorList>
    </citation>
    <scope>NUCLEOTIDE SEQUENCE</scope>
    <source>
        <strain evidence="1">C-17</strain>
    </source>
</reference>
<gene>
    <name evidence="1" type="ORF">LO744_08600</name>
</gene>
<dbReference type="AlphaFoldDB" id="A0A9Q3V2G0"/>
<dbReference type="RefSeq" id="WP_230668674.1">
    <property type="nucleotide sequence ID" value="NZ_JAJNAY010000001.1"/>
</dbReference>
<proteinExistence type="predicted"/>
<evidence type="ECO:0000313" key="2">
    <source>
        <dbReference type="Proteomes" id="UP001108025"/>
    </source>
</evidence>
<keyword evidence="2" id="KW-1185">Reference proteome</keyword>